<keyword evidence="3 5" id="KW-1133">Transmembrane helix</keyword>
<reference evidence="6" key="2">
    <citation type="submission" date="2021-08" db="EMBL/GenBank/DDBJ databases">
        <authorList>
            <person name="Tani A."/>
            <person name="Ola A."/>
            <person name="Ogura Y."/>
            <person name="Katsura K."/>
            <person name="Hayashi T."/>
        </authorList>
    </citation>
    <scope>NUCLEOTIDE SEQUENCE</scope>
    <source>
        <strain evidence="6">JCM 32048</strain>
    </source>
</reference>
<feature type="transmembrane region" description="Helical" evidence="5">
    <location>
        <begin position="6"/>
        <end position="30"/>
    </location>
</feature>
<evidence type="ECO:0000313" key="7">
    <source>
        <dbReference type="Proteomes" id="UP001055286"/>
    </source>
</evidence>
<evidence type="ECO:0000256" key="4">
    <source>
        <dbReference type="ARBA" id="ARBA00023136"/>
    </source>
</evidence>
<name>A0AA37HER6_9HYPH</name>
<keyword evidence="6" id="KW-0762">Sugar transport</keyword>
<keyword evidence="2 5" id="KW-0812">Transmembrane</keyword>
<dbReference type="InterPro" id="IPR006603">
    <property type="entry name" value="PQ-loop_rpt"/>
</dbReference>
<keyword evidence="6" id="KW-0813">Transport</keyword>
<protein>
    <submittedName>
        <fullName evidence="6">Sugar transporter SemiSWEET</fullName>
    </submittedName>
</protein>
<comment type="caution">
    <text evidence="6">The sequence shown here is derived from an EMBL/GenBank/DDBJ whole genome shotgun (WGS) entry which is preliminary data.</text>
</comment>
<sequence>MTWDWAIGLLGIVAGLCTTGSFVPQVVKAWRDGETKAISTRMYVIISVAFVLWLGYGLVIRSWPIVIFNVLNLGLSGVILFLKLRTTTPRRKGA</sequence>
<gene>
    <name evidence="6" type="ORF">MPEAHAMD_4866</name>
</gene>
<keyword evidence="7" id="KW-1185">Reference proteome</keyword>
<evidence type="ECO:0000256" key="1">
    <source>
        <dbReference type="ARBA" id="ARBA00004141"/>
    </source>
</evidence>
<accession>A0AA37HER6</accession>
<dbReference type="Pfam" id="PF04193">
    <property type="entry name" value="PQ-loop"/>
    <property type="match status" value="1"/>
</dbReference>
<dbReference type="Gene3D" id="1.20.1280.290">
    <property type="match status" value="1"/>
</dbReference>
<feature type="transmembrane region" description="Helical" evidence="5">
    <location>
        <begin position="65"/>
        <end position="82"/>
    </location>
</feature>
<dbReference type="AlphaFoldDB" id="A0AA37HER6"/>
<dbReference type="RefSeq" id="WP_238192647.1">
    <property type="nucleotide sequence ID" value="NZ_BPQJ01000028.1"/>
</dbReference>
<evidence type="ECO:0000256" key="3">
    <source>
        <dbReference type="ARBA" id="ARBA00022989"/>
    </source>
</evidence>
<organism evidence="6 7">
    <name type="scientific">Methylobacterium frigidaeris</name>
    <dbReference type="NCBI Taxonomy" id="2038277"/>
    <lineage>
        <taxon>Bacteria</taxon>
        <taxon>Pseudomonadati</taxon>
        <taxon>Pseudomonadota</taxon>
        <taxon>Alphaproteobacteria</taxon>
        <taxon>Hyphomicrobiales</taxon>
        <taxon>Methylobacteriaceae</taxon>
        <taxon>Methylobacterium</taxon>
    </lineage>
</organism>
<reference evidence="6" key="1">
    <citation type="journal article" date="2016" name="Front. Microbiol.">
        <title>Genome Sequence of the Piezophilic, Mesophilic Sulfate-Reducing Bacterium Desulfovibrio indicus J2T.</title>
        <authorList>
            <person name="Cao J."/>
            <person name="Maignien L."/>
            <person name="Shao Z."/>
            <person name="Alain K."/>
            <person name="Jebbar M."/>
        </authorList>
    </citation>
    <scope>NUCLEOTIDE SEQUENCE</scope>
    <source>
        <strain evidence="6">JCM 32048</strain>
    </source>
</reference>
<keyword evidence="4 5" id="KW-0472">Membrane</keyword>
<dbReference type="Proteomes" id="UP001055286">
    <property type="component" value="Unassembled WGS sequence"/>
</dbReference>
<dbReference type="GO" id="GO:0016020">
    <property type="term" value="C:membrane"/>
    <property type="evidence" value="ECO:0007669"/>
    <property type="project" value="UniProtKB-SubCell"/>
</dbReference>
<feature type="transmembrane region" description="Helical" evidence="5">
    <location>
        <begin position="42"/>
        <end position="59"/>
    </location>
</feature>
<dbReference type="EMBL" id="BPQJ01000028">
    <property type="protein sequence ID" value="GJD64681.1"/>
    <property type="molecule type" value="Genomic_DNA"/>
</dbReference>
<dbReference type="GO" id="GO:0051119">
    <property type="term" value="F:sugar transmembrane transporter activity"/>
    <property type="evidence" value="ECO:0007669"/>
    <property type="project" value="InterPro"/>
</dbReference>
<dbReference type="NCBIfam" id="NF037968">
    <property type="entry name" value="SemiSWEET_2"/>
    <property type="match status" value="1"/>
</dbReference>
<comment type="subcellular location">
    <subcellularLocation>
        <location evidence="1">Membrane</location>
        <topology evidence="1">Multi-pass membrane protein</topology>
    </subcellularLocation>
</comment>
<proteinExistence type="predicted"/>
<evidence type="ECO:0000256" key="5">
    <source>
        <dbReference type="SAM" id="Phobius"/>
    </source>
</evidence>
<evidence type="ECO:0000313" key="6">
    <source>
        <dbReference type="EMBL" id="GJD64681.1"/>
    </source>
</evidence>
<evidence type="ECO:0000256" key="2">
    <source>
        <dbReference type="ARBA" id="ARBA00022692"/>
    </source>
</evidence>
<dbReference type="InterPro" id="IPR047662">
    <property type="entry name" value="SemiSWEET"/>
</dbReference>